<dbReference type="AlphaFoldDB" id="A0A8H3LRH2"/>
<protein>
    <submittedName>
        <fullName evidence="1">Uncharacterized protein</fullName>
    </submittedName>
</protein>
<organism evidence="1 2">
    <name type="scientific">Rhizophagus clarus</name>
    <dbReference type="NCBI Taxonomy" id="94130"/>
    <lineage>
        <taxon>Eukaryota</taxon>
        <taxon>Fungi</taxon>
        <taxon>Fungi incertae sedis</taxon>
        <taxon>Mucoromycota</taxon>
        <taxon>Glomeromycotina</taxon>
        <taxon>Glomeromycetes</taxon>
        <taxon>Glomerales</taxon>
        <taxon>Glomeraceae</taxon>
        <taxon>Rhizophagus</taxon>
    </lineage>
</organism>
<evidence type="ECO:0000313" key="1">
    <source>
        <dbReference type="EMBL" id="GES90525.1"/>
    </source>
</evidence>
<sequence>MLIVIVNIEYLSKSVFGWEGLPVDENINVDEFYQDVVICEIRRELWNKNITAYFSLTKTSEKDKIGLKCDIWETAKNYGKYITFKLKDNDYSNESTTKTKNAFELMRIASTLNYLPEFNLPKNSFDQLRIDLCELIKTNGGGWIGKDNANVIGKKFITDLSKSICELQNFYKILINYLELPWISKPKFSWLKVPLQIYVNNLLKYSDYLIEQKAITLKNKNSLAPIVDEDKAAYIEILDANTWRRCRFIEKLKNAFLFKVGKYTYHHGNIQNSVYLWRIDNNTNEEELVNKHYKIRNNLKQTIRIYHTRAMRKEFIDTVELCIGKVEKARIHYIYFTWLEDSSASVNLVTQNIDDQVLLIFELGDPELITDLREINKDRIFKYDLFWEYALKYLEVLKICPLNISTPSLQWIHLQFWPKNPTHKSSLQFTCKLPIKFMVQTRQLCCNYNDAHYTSALFRYQKEIVILLRENSWLIFMDDKHQCKVGKPGYPVAAVERGRQVIVSKNKTFYVADHDFMKCDIIPSVTMICDIPCTIEESFYKEQVYPHLKKELIKSLQPTIDLMEGIFERLTLKEESFKTFKVASDEDICELWELLLEIDETLELDNRTKKSIKNKVMRKHIVLKHLK</sequence>
<reference evidence="1" key="1">
    <citation type="submission" date="2019-10" db="EMBL/GenBank/DDBJ databases">
        <title>Conservation and host-specific expression of non-tandemly repeated heterogenous ribosome RNA gene in arbuscular mycorrhizal fungi.</title>
        <authorList>
            <person name="Maeda T."/>
            <person name="Kobayashi Y."/>
            <person name="Nakagawa T."/>
            <person name="Ezawa T."/>
            <person name="Yamaguchi K."/>
            <person name="Bino T."/>
            <person name="Nishimoto Y."/>
            <person name="Shigenobu S."/>
            <person name="Kawaguchi M."/>
        </authorList>
    </citation>
    <scope>NUCLEOTIDE SEQUENCE</scope>
    <source>
        <strain evidence="1">HR1</strain>
    </source>
</reference>
<comment type="caution">
    <text evidence="1">The sequence shown here is derived from an EMBL/GenBank/DDBJ whole genome shotgun (WGS) entry which is preliminary data.</text>
</comment>
<accession>A0A8H3LRH2</accession>
<dbReference type="Proteomes" id="UP000615446">
    <property type="component" value="Unassembled WGS sequence"/>
</dbReference>
<name>A0A8H3LRH2_9GLOM</name>
<gene>
    <name evidence="1" type="ORF">RCL2_001736600</name>
</gene>
<proteinExistence type="predicted"/>
<evidence type="ECO:0000313" key="2">
    <source>
        <dbReference type="Proteomes" id="UP000615446"/>
    </source>
</evidence>
<dbReference type="OrthoDB" id="2392021at2759"/>
<dbReference type="EMBL" id="BLAL01000194">
    <property type="protein sequence ID" value="GES90525.1"/>
    <property type="molecule type" value="Genomic_DNA"/>
</dbReference>